<reference evidence="8" key="1">
    <citation type="submission" date="2013-04" db="EMBL/GenBank/DDBJ databases">
        <authorList>
            <person name="Qu J."/>
            <person name="Murali S.C."/>
            <person name="Bandaranaike D."/>
            <person name="Bellair M."/>
            <person name="Blankenburg K."/>
            <person name="Chao H."/>
            <person name="Dinh H."/>
            <person name="Doddapaneni H."/>
            <person name="Downs B."/>
            <person name="Dugan-Rocha S."/>
            <person name="Elkadiri S."/>
            <person name="Gnanaolivu R.D."/>
            <person name="Hernandez B."/>
            <person name="Javaid M."/>
            <person name="Jayaseelan J.C."/>
            <person name="Lee S."/>
            <person name="Li M."/>
            <person name="Ming W."/>
            <person name="Munidasa M."/>
            <person name="Muniz J."/>
            <person name="Nguyen L."/>
            <person name="Ongeri F."/>
            <person name="Osuji N."/>
            <person name="Pu L.-L."/>
            <person name="Puazo M."/>
            <person name="Qu C."/>
            <person name="Quiroz J."/>
            <person name="Raj R."/>
            <person name="Weissenberger G."/>
            <person name="Xin Y."/>
            <person name="Zou X."/>
            <person name="Han Y."/>
            <person name="Richards S."/>
            <person name="Worley K."/>
            <person name="Muzny D."/>
            <person name="Gibbs R."/>
        </authorList>
    </citation>
    <scope>NUCLEOTIDE SEQUENCE</scope>
    <source>
        <strain evidence="8">Sampled in the wild</strain>
    </source>
</reference>
<accession>A0A8K0NUJ2</accession>
<dbReference type="InterPro" id="IPR019366">
    <property type="entry name" value="Clusterin-associated_protein-1"/>
</dbReference>
<comment type="caution">
    <text evidence="8">The sequence shown here is derived from an EMBL/GenBank/DDBJ whole genome shotgun (WGS) entry which is preliminary data.</text>
</comment>
<name>A0A8K0NUJ2_LADFU</name>
<keyword evidence="4" id="KW-0175">Coiled coil</keyword>
<dbReference type="GO" id="GO:0005929">
    <property type="term" value="C:cilium"/>
    <property type="evidence" value="ECO:0007669"/>
    <property type="project" value="UniProtKB-SubCell"/>
</dbReference>
<dbReference type="AlphaFoldDB" id="A0A8K0NUJ2"/>
<dbReference type="EMBL" id="KZ308134">
    <property type="protein sequence ID" value="KAG8222453.1"/>
    <property type="molecule type" value="Genomic_DNA"/>
</dbReference>
<keyword evidence="9" id="KW-1185">Reference proteome</keyword>
<feature type="compositionally biased region" description="Acidic residues" evidence="7">
    <location>
        <begin position="355"/>
        <end position="370"/>
    </location>
</feature>
<feature type="region of interest" description="Disordered" evidence="7">
    <location>
        <begin position="289"/>
        <end position="425"/>
    </location>
</feature>
<comment type="similarity">
    <text evidence="2">Belongs to the CLUAP1 family.</text>
</comment>
<dbReference type="PANTHER" id="PTHR21547">
    <property type="entry name" value="CLUSTERIN ASSOCIATED PROTEIN 1"/>
    <property type="match status" value="1"/>
</dbReference>
<dbReference type="GO" id="GO:0005815">
    <property type="term" value="C:microtubule organizing center"/>
    <property type="evidence" value="ECO:0007669"/>
    <property type="project" value="TreeGrafter"/>
</dbReference>
<dbReference type="Pfam" id="PF10234">
    <property type="entry name" value="Cluap1"/>
    <property type="match status" value="1"/>
</dbReference>
<evidence type="ECO:0000313" key="8">
    <source>
        <dbReference type="EMBL" id="KAG8222453.1"/>
    </source>
</evidence>
<keyword evidence="6" id="KW-0966">Cell projection</keyword>
<evidence type="ECO:0000256" key="5">
    <source>
        <dbReference type="ARBA" id="ARBA00023069"/>
    </source>
</evidence>
<sequence length="425" mass="48671">MELSMSEPDFTEMMRSLGYQRLISIENFRRPNFPLVAEILVWLIQRFDPEYYLQKDLNSESERVAFIRAAAEFMALKARVKLNTKRLYQADQFAVKELLKPTTVLYNAQKINMYQIKPTKEKDESHTSIVNFESKVNEVKRAKELASKITSHGAVLYELLALEPKLKELRIAGATRSPDVSDAESALRQALKKMEAEISRIQKLTNDALATSSSLEMKVERKRQDLDRGRKQEFQKLEEELRLLYAEYLYRHRSLAYLQQQEEESAAMETERLEQTQLATRKLIEQMQKDSRGWDPLSLEPGDNDEDDLSEDKIENKAKLIRNGSRKSMLMNGKGTSRSSLSSKHSGTRNFGDKIEDDDEELNVDGEDASESALDSDSSDLRLEGGDELSDVDSIGVDDLEVELTSRSKSQQVRKSRSSANDDEF</sequence>
<proteinExistence type="inferred from homology"/>
<gene>
    <name evidence="8" type="ORF">J437_LFUL002188</name>
</gene>
<evidence type="ECO:0000313" key="9">
    <source>
        <dbReference type="Proteomes" id="UP000792457"/>
    </source>
</evidence>
<dbReference type="Proteomes" id="UP000792457">
    <property type="component" value="Unassembled WGS sequence"/>
</dbReference>
<evidence type="ECO:0008006" key="10">
    <source>
        <dbReference type="Google" id="ProtNLM"/>
    </source>
</evidence>
<reference evidence="8" key="2">
    <citation type="submission" date="2017-10" db="EMBL/GenBank/DDBJ databases">
        <title>Ladona fulva Genome sequencing and assembly.</title>
        <authorList>
            <person name="Murali S."/>
            <person name="Richards S."/>
            <person name="Bandaranaike D."/>
            <person name="Bellair M."/>
            <person name="Blankenburg K."/>
            <person name="Chao H."/>
            <person name="Dinh H."/>
            <person name="Doddapaneni H."/>
            <person name="Dugan-Rocha S."/>
            <person name="Elkadiri S."/>
            <person name="Gnanaolivu R."/>
            <person name="Hernandez B."/>
            <person name="Skinner E."/>
            <person name="Javaid M."/>
            <person name="Lee S."/>
            <person name="Li M."/>
            <person name="Ming W."/>
            <person name="Munidasa M."/>
            <person name="Muniz J."/>
            <person name="Nguyen L."/>
            <person name="Hughes D."/>
            <person name="Osuji N."/>
            <person name="Pu L.-L."/>
            <person name="Puazo M."/>
            <person name="Qu C."/>
            <person name="Quiroz J."/>
            <person name="Raj R."/>
            <person name="Weissenberger G."/>
            <person name="Xin Y."/>
            <person name="Zou X."/>
            <person name="Han Y."/>
            <person name="Worley K."/>
            <person name="Muzny D."/>
            <person name="Gibbs R."/>
        </authorList>
    </citation>
    <scope>NUCLEOTIDE SEQUENCE</scope>
    <source>
        <strain evidence="8">Sampled in the wild</strain>
    </source>
</reference>
<feature type="compositionally biased region" description="Acidic residues" evidence="7">
    <location>
        <begin position="386"/>
        <end position="402"/>
    </location>
</feature>
<dbReference type="PANTHER" id="PTHR21547:SF0">
    <property type="entry name" value="CLUSTERIN-ASSOCIATED PROTEIN 1"/>
    <property type="match status" value="1"/>
</dbReference>
<dbReference type="OrthoDB" id="438545at2759"/>
<keyword evidence="5" id="KW-0969">Cilium</keyword>
<protein>
    <recommendedName>
        <fullName evidence="10">Clusterin-associated protein 1</fullName>
    </recommendedName>
</protein>
<keyword evidence="3" id="KW-0970">Cilium biogenesis/degradation</keyword>
<comment type="subcellular location">
    <subcellularLocation>
        <location evidence="1">Cell projection</location>
        <location evidence="1">Cilium</location>
    </subcellularLocation>
</comment>
<evidence type="ECO:0000256" key="4">
    <source>
        <dbReference type="ARBA" id="ARBA00023054"/>
    </source>
</evidence>
<evidence type="ECO:0000256" key="1">
    <source>
        <dbReference type="ARBA" id="ARBA00004138"/>
    </source>
</evidence>
<evidence type="ECO:0000256" key="3">
    <source>
        <dbReference type="ARBA" id="ARBA00022794"/>
    </source>
</evidence>
<evidence type="ECO:0000256" key="6">
    <source>
        <dbReference type="ARBA" id="ARBA00023273"/>
    </source>
</evidence>
<dbReference type="GO" id="GO:0030992">
    <property type="term" value="C:intraciliary transport particle B"/>
    <property type="evidence" value="ECO:0007669"/>
    <property type="project" value="TreeGrafter"/>
</dbReference>
<organism evidence="8 9">
    <name type="scientific">Ladona fulva</name>
    <name type="common">Scarce chaser dragonfly</name>
    <name type="synonym">Libellula fulva</name>
    <dbReference type="NCBI Taxonomy" id="123851"/>
    <lineage>
        <taxon>Eukaryota</taxon>
        <taxon>Metazoa</taxon>
        <taxon>Ecdysozoa</taxon>
        <taxon>Arthropoda</taxon>
        <taxon>Hexapoda</taxon>
        <taxon>Insecta</taxon>
        <taxon>Pterygota</taxon>
        <taxon>Palaeoptera</taxon>
        <taxon>Odonata</taxon>
        <taxon>Epiprocta</taxon>
        <taxon>Anisoptera</taxon>
        <taxon>Libelluloidea</taxon>
        <taxon>Libellulidae</taxon>
        <taxon>Ladona</taxon>
    </lineage>
</organism>
<evidence type="ECO:0000256" key="2">
    <source>
        <dbReference type="ARBA" id="ARBA00008340"/>
    </source>
</evidence>
<feature type="compositionally biased region" description="Polar residues" evidence="7">
    <location>
        <begin position="334"/>
        <end position="349"/>
    </location>
</feature>
<dbReference type="GO" id="GO:0060271">
    <property type="term" value="P:cilium assembly"/>
    <property type="evidence" value="ECO:0007669"/>
    <property type="project" value="TreeGrafter"/>
</dbReference>
<evidence type="ECO:0000256" key="7">
    <source>
        <dbReference type="SAM" id="MobiDB-lite"/>
    </source>
</evidence>